<dbReference type="Pfam" id="PF16078">
    <property type="entry name" value="2-oxogl_dehyd_N"/>
    <property type="match status" value="1"/>
</dbReference>
<evidence type="ECO:0000256" key="11">
    <source>
        <dbReference type="ARBA" id="ARBA00023128"/>
    </source>
</evidence>
<dbReference type="Pfam" id="PF16870">
    <property type="entry name" value="OxoGdeHyase_C"/>
    <property type="match status" value="1"/>
</dbReference>
<dbReference type="GO" id="GO:0030976">
    <property type="term" value="F:thiamine pyrophosphate binding"/>
    <property type="evidence" value="ECO:0007669"/>
    <property type="project" value="InterPro"/>
</dbReference>
<dbReference type="Pfam" id="PF02779">
    <property type="entry name" value="Transket_pyr"/>
    <property type="match status" value="1"/>
</dbReference>
<dbReference type="EMBL" id="CAUYUE010000018">
    <property type="protein sequence ID" value="CAK0787737.1"/>
    <property type="molecule type" value="Genomic_DNA"/>
</dbReference>
<sequence>MALCGAYRRLATQVAGRLRYAPLCLTTAERAVHTTDSASAPPEPKAVPIPKLKDSFLDGTSSTYLEELEERYRADPNSVDKTWASFFRSLEQGVAPEAVAEAYHAYEQGSQVSPLSAAAVSNQSIQESQRLLLLVRAYQVNGHFMADLDPLGLDRRPMPIELDPALYGFSDKDLDREFFLGTWNMKGFLSEERPIRTLREVLQRLRESYCGQIGYEYMHIPDRERCNWLRERIETPEEFSYTPDRKLHILDRLAWSEMFESFLANKFAAAKRFGLEGCETLIPGMKALIDRSTDLGVDSIVMGMPHRGRLNVLANVVRKPLRQIFSEFAGAGPDGESKEYFGTGDVKYHLGTSYDRPTASGKRVHLSLLANPSHLEAVDPVLVGKVRAKQYYSDDFDRTRNLGVLLHGDGSFSGQGVVYETLDMSALQDYTVGGIIHIVVNNQVAFTTDPRKSRSSPYCTDVAKALNAPILHVNGDDVEAVTRAHELASEWRQRWHSDIVIDLVCYRKYGHNEIDEPSFTQPLMYQKIKAMENVHKKYQMKLLAEKVVKEDDLKRMQEHISGIMGKEFEAAREYKPEARDWLSSYWSGYNSPSQLSRIRNTGVPANFLKEVGYAITKMPEGFHLHKGVKRVYDQRRQMIETGEGIDWGMAEALAFGTLLSEGNHVRLSGQDCERGTFSHRHSVVHDQKTAESYTPLGHVFSGQKPGQFTVSNSSLSEFGILGFELGYALENPNSLVLWEAQFGDFANGAQTIFDQFLMSGETKWLRQNGLVLLLPHGYDGQGPEHSSARLERYLQMIDENPYEMPPVDEAKWFSGGHLGGHLQKLNCQIANVTTPANYFHLLRRQIHRQFRKPLIVMAPKNLLRHPQAKSGLWEFDDIPDDKGIQGVRFKRLIMDESVTDRSPHPPQEPDVQRAVFCSGKIYYELKAEREKQGLEKQIALIRVEQLAPFPFDLVCRELRRYPNADIMWTQEEPMNMGAYFHVAPRLKTCMLEEGRTPDHQMPYTGRPPCASTATGFGKVHAKEQQKLLEDALRL</sequence>
<evidence type="ECO:0000256" key="6">
    <source>
        <dbReference type="ARBA" id="ARBA00022723"/>
    </source>
</evidence>
<evidence type="ECO:0000256" key="3">
    <source>
        <dbReference type="ARBA" id="ARBA00004173"/>
    </source>
</evidence>
<evidence type="ECO:0000256" key="5">
    <source>
        <dbReference type="ARBA" id="ARBA00012280"/>
    </source>
</evidence>
<dbReference type="PANTHER" id="PTHR23152:SF4">
    <property type="entry name" value="2-OXOADIPATE DEHYDROGENASE COMPLEX COMPONENT E1"/>
    <property type="match status" value="1"/>
</dbReference>
<dbReference type="InterPro" id="IPR031717">
    <property type="entry name" value="ODO-1/KGD_C"/>
</dbReference>
<evidence type="ECO:0000256" key="14">
    <source>
        <dbReference type="ARBA" id="ARBA00042984"/>
    </source>
</evidence>
<feature type="domain" description="Transketolase-like pyrimidine-binding" evidence="16">
    <location>
        <begin position="645"/>
        <end position="865"/>
    </location>
</feature>
<keyword evidence="6" id="KW-0479">Metal-binding</keyword>
<dbReference type="Gene3D" id="1.10.287.1150">
    <property type="entry name" value="TPP helical domain"/>
    <property type="match status" value="1"/>
</dbReference>
<evidence type="ECO:0000256" key="1">
    <source>
        <dbReference type="ARBA" id="ARBA00001946"/>
    </source>
</evidence>
<dbReference type="GO" id="GO:0005739">
    <property type="term" value="C:mitochondrion"/>
    <property type="evidence" value="ECO:0007669"/>
    <property type="project" value="UniProtKB-SubCell"/>
</dbReference>
<dbReference type="InterPro" id="IPR042179">
    <property type="entry name" value="KGD_C_sf"/>
</dbReference>
<dbReference type="NCBIfam" id="TIGR00239">
    <property type="entry name" value="2oxo_dh_E1"/>
    <property type="match status" value="1"/>
</dbReference>
<proteinExistence type="inferred from homology"/>
<evidence type="ECO:0000259" key="16">
    <source>
        <dbReference type="SMART" id="SM00861"/>
    </source>
</evidence>
<evidence type="ECO:0000256" key="7">
    <source>
        <dbReference type="ARBA" id="ARBA00022842"/>
    </source>
</evidence>
<dbReference type="NCBIfam" id="NF006914">
    <property type="entry name" value="PRK09404.1"/>
    <property type="match status" value="1"/>
</dbReference>
<evidence type="ECO:0000256" key="10">
    <source>
        <dbReference type="ARBA" id="ARBA00023052"/>
    </source>
</evidence>
<dbReference type="GO" id="GO:0006099">
    <property type="term" value="P:tricarboxylic acid cycle"/>
    <property type="evidence" value="ECO:0007669"/>
    <property type="project" value="TreeGrafter"/>
</dbReference>
<comment type="subcellular location">
    <subcellularLocation>
        <location evidence="3">Mitochondrion</location>
    </subcellularLocation>
</comment>
<dbReference type="Pfam" id="PF00676">
    <property type="entry name" value="E1_dh"/>
    <property type="match status" value="1"/>
</dbReference>
<dbReference type="PANTHER" id="PTHR23152">
    <property type="entry name" value="2-OXOGLUTARATE DEHYDROGENASE"/>
    <property type="match status" value="1"/>
</dbReference>
<reference evidence="17 18" key="1">
    <citation type="submission" date="2023-10" db="EMBL/GenBank/DDBJ databases">
        <authorList>
            <person name="Maclean D."/>
            <person name="Macfadyen A."/>
        </authorList>
    </citation>
    <scope>NUCLEOTIDE SEQUENCE [LARGE SCALE GENOMIC DNA]</scope>
</reference>
<dbReference type="Proteomes" id="UP001314263">
    <property type="component" value="Unassembled WGS sequence"/>
</dbReference>
<evidence type="ECO:0000256" key="9">
    <source>
        <dbReference type="ARBA" id="ARBA00023002"/>
    </source>
</evidence>
<evidence type="ECO:0000256" key="15">
    <source>
        <dbReference type="ARBA" id="ARBA00051911"/>
    </source>
</evidence>
<dbReference type="InterPro" id="IPR029061">
    <property type="entry name" value="THDP-binding"/>
</dbReference>
<dbReference type="EC" id="1.2.4.2" evidence="5"/>
<evidence type="ECO:0000256" key="4">
    <source>
        <dbReference type="ARBA" id="ARBA00006936"/>
    </source>
</evidence>
<dbReference type="SMART" id="SM00861">
    <property type="entry name" value="Transket_pyr"/>
    <property type="match status" value="1"/>
</dbReference>
<comment type="caution">
    <text evidence="17">The sequence shown here is derived from an EMBL/GenBank/DDBJ whole genome shotgun (WGS) entry which is preliminary data.</text>
</comment>
<dbReference type="SUPFAM" id="SSF52518">
    <property type="entry name" value="Thiamin diphosphate-binding fold (THDP-binding)"/>
    <property type="match status" value="2"/>
</dbReference>
<dbReference type="InterPro" id="IPR011603">
    <property type="entry name" value="2oxoglutarate_DH_E1"/>
</dbReference>
<dbReference type="CDD" id="cd02016">
    <property type="entry name" value="TPP_E1_OGDC_like"/>
    <property type="match status" value="1"/>
</dbReference>
<organism evidence="17 18">
    <name type="scientific">Coccomyxa viridis</name>
    <dbReference type="NCBI Taxonomy" id="1274662"/>
    <lineage>
        <taxon>Eukaryota</taxon>
        <taxon>Viridiplantae</taxon>
        <taxon>Chlorophyta</taxon>
        <taxon>core chlorophytes</taxon>
        <taxon>Trebouxiophyceae</taxon>
        <taxon>Trebouxiophyceae incertae sedis</taxon>
        <taxon>Coccomyxaceae</taxon>
        <taxon>Coccomyxa</taxon>
    </lineage>
</organism>
<evidence type="ECO:0000256" key="8">
    <source>
        <dbReference type="ARBA" id="ARBA00022946"/>
    </source>
</evidence>
<evidence type="ECO:0000256" key="2">
    <source>
        <dbReference type="ARBA" id="ARBA00001964"/>
    </source>
</evidence>
<keyword evidence="11" id="KW-0496">Mitochondrion</keyword>
<comment type="cofactor">
    <cofactor evidence="2">
        <name>thiamine diphosphate</name>
        <dbReference type="ChEBI" id="CHEBI:58937"/>
    </cofactor>
</comment>
<name>A0AAV1INC2_9CHLO</name>
<keyword evidence="7" id="KW-0460">Magnesium</keyword>
<dbReference type="GO" id="GO:0046872">
    <property type="term" value="F:metal ion binding"/>
    <property type="evidence" value="ECO:0007669"/>
    <property type="project" value="UniProtKB-KW"/>
</dbReference>
<dbReference type="Gene3D" id="3.40.50.970">
    <property type="match status" value="1"/>
</dbReference>
<keyword evidence="18" id="KW-1185">Reference proteome</keyword>
<dbReference type="InterPro" id="IPR001017">
    <property type="entry name" value="DH_E1"/>
</dbReference>
<dbReference type="FunFam" id="3.40.50.12470:FF:000003">
    <property type="entry name" value="2-oxoglutarate dehydrogenase E1 component"/>
    <property type="match status" value="1"/>
</dbReference>
<dbReference type="PIRSF" id="PIRSF000157">
    <property type="entry name" value="Oxoglu_dh_E1"/>
    <property type="match status" value="1"/>
</dbReference>
<evidence type="ECO:0000256" key="13">
    <source>
        <dbReference type="ARBA" id="ARBA00040267"/>
    </source>
</evidence>
<keyword evidence="8" id="KW-0809">Transit peptide</keyword>
<protein>
    <recommendedName>
        <fullName evidence="13">2-oxoglutarate dehydrogenase, mitochondrial</fullName>
        <ecNumber evidence="5">1.2.4.2</ecNumber>
    </recommendedName>
    <alternativeName>
        <fullName evidence="14">2-oxoglutarate dehydrogenase complex component E1</fullName>
    </alternativeName>
</protein>
<comment type="similarity">
    <text evidence="4">Belongs to the alpha-ketoglutarate dehydrogenase family.</text>
</comment>
<dbReference type="AlphaFoldDB" id="A0AAV1INC2"/>
<evidence type="ECO:0000256" key="12">
    <source>
        <dbReference type="ARBA" id="ARBA00037426"/>
    </source>
</evidence>
<gene>
    <name evidence="17" type="ORF">CVIRNUC_010959</name>
</gene>
<dbReference type="GO" id="GO:0045252">
    <property type="term" value="C:oxoglutarate dehydrogenase complex"/>
    <property type="evidence" value="ECO:0007669"/>
    <property type="project" value="TreeGrafter"/>
</dbReference>
<comment type="cofactor">
    <cofactor evidence="1">
        <name>Mg(2+)</name>
        <dbReference type="ChEBI" id="CHEBI:18420"/>
    </cofactor>
</comment>
<dbReference type="InterPro" id="IPR005475">
    <property type="entry name" value="Transketolase-like_Pyr-bd"/>
</dbReference>
<keyword evidence="10" id="KW-0786">Thiamine pyrophosphate</keyword>
<comment type="catalytic activity">
    <reaction evidence="15">
        <text>N(6)-[(R)-lipoyl]-L-lysyl-[protein] + 2-oxoglutarate + H(+) = N(6)-[(R)-S(8)-succinyldihydrolipoyl]-L-lysyl-[protein] + CO2</text>
        <dbReference type="Rhea" id="RHEA:12188"/>
        <dbReference type="Rhea" id="RHEA-COMP:10474"/>
        <dbReference type="Rhea" id="RHEA-COMP:20092"/>
        <dbReference type="ChEBI" id="CHEBI:15378"/>
        <dbReference type="ChEBI" id="CHEBI:16526"/>
        <dbReference type="ChEBI" id="CHEBI:16810"/>
        <dbReference type="ChEBI" id="CHEBI:83099"/>
        <dbReference type="ChEBI" id="CHEBI:83120"/>
        <dbReference type="EC" id="1.2.4.2"/>
    </reaction>
</comment>
<evidence type="ECO:0000313" key="18">
    <source>
        <dbReference type="Proteomes" id="UP001314263"/>
    </source>
</evidence>
<dbReference type="GO" id="GO:0004591">
    <property type="term" value="F:oxoglutarate dehydrogenase (succinyl-transferring) activity"/>
    <property type="evidence" value="ECO:0007669"/>
    <property type="project" value="UniProtKB-EC"/>
</dbReference>
<comment type="function">
    <text evidence="12">The 2-oxoglutarate dehydrogenase complex catalyzes the overall conversion of 2-oxoglutarate to succinyl-CoA and CO(2). It contains multiple copies of three enzymatic components: 2-oxoglutarate dehydrogenase (E1), dihydrolipoamide succinyltransferase (E2) and lipoamide dehydrogenase (E3).</text>
</comment>
<dbReference type="FunFam" id="3.40.50.970:FF:000002">
    <property type="entry name" value="2-oxoglutarate dehydrogenase, E1 component"/>
    <property type="match status" value="1"/>
</dbReference>
<dbReference type="Gene3D" id="3.40.50.12470">
    <property type="match status" value="1"/>
</dbReference>
<dbReference type="InterPro" id="IPR032106">
    <property type="entry name" value="2-oxogl_dehyd_N"/>
</dbReference>
<dbReference type="Gene3D" id="3.40.50.11610">
    <property type="entry name" value="Multifunctional 2-oxoglutarate metabolism enzyme, C-terminal domain"/>
    <property type="match status" value="1"/>
</dbReference>
<evidence type="ECO:0000313" key="17">
    <source>
        <dbReference type="EMBL" id="CAK0787737.1"/>
    </source>
</evidence>
<accession>A0AAV1INC2</accession>
<keyword evidence="9" id="KW-0560">Oxidoreductase</keyword>